<evidence type="ECO:0000259" key="5">
    <source>
        <dbReference type="PROSITE" id="PS50931"/>
    </source>
</evidence>
<dbReference type="Pfam" id="PF00126">
    <property type="entry name" value="HTH_1"/>
    <property type="match status" value="1"/>
</dbReference>
<dbReference type="InterPro" id="IPR036390">
    <property type="entry name" value="WH_DNA-bd_sf"/>
</dbReference>
<keyword evidence="2" id="KW-0805">Transcription regulation</keyword>
<feature type="domain" description="HTH lysR-type" evidence="5">
    <location>
        <begin position="19"/>
        <end position="76"/>
    </location>
</feature>
<evidence type="ECO:0000256" key="4">
    <source>
        <dbReference type="ARBA" id="ARBA00023163"/>
    </source>
</evidence>
<evidence type="ECO:0000256" key="2">
    <source>
        <dbReference type="ARBA" id="ARBA00023015"/>
    </source>
</evidence>
<gene>
    <name evidence="6" type="ORF">CH341_12795</name>
</gene>
<comment type="similarity">
    <text evidence="1">Belongs to the LysR transcriptional regulatory family.</text>
</comment>
<dbReference type="PROSITE" id="PS50931">
    <property type="entry name" value="HTH_LYSR"/>
    <property type="match status" value="1"/>
</dbReference>
<dbReference type="EMBL" id="NPEX01000073">
    <property type="protein sequence ID" value="RAI43743.1"/>
    <property type="molecule type" value="Genomic_DNA"/>
</dbReference>
<dbReference type="AlphaFoldDB" id="A0A327L1M4"/>
<dbReference type="FunFam" id="1.10.10.10:FF:000001">
    <property type="entry name" value="LysR family transcriptional regulator"/>
    <property type="match status" value="1"/>
</dbReference>
<dbReference type="Proteomes" id="UP000249130">
    <property type="component" value="Unassembled WGS sequence"/>
</dbReference>
<dbReference type="Pfam" id="PF03466">
    <property type="entry name" value="LysR_substrate"/>
    <property type="match status" value="1"/>
</dbReference>
<proteinExistence type="inferred from homology"/>
<keyword evidence="7" id="KW-1185">Reference proteome</keyword>
<evidence type="ECO:0000313" key="6">
    <source>
        <dbReference type="EMBL" id="RAI43743.1"/>
    </source>
</evidence>
<dbReference type="PRINTS" id="PR00039">
    <property type="entry name" value="HTHLYSR"/>
</dbReference>
<evidence type="ECO:0000313" key="7">
    <source>
        <dbReference type="Proteomes" id="UP000249130"/>
    </source>
</evidence>
<keyword evidence="4" id="KW-0804">Transcription</keyword>
<accession>A0A327L1M4</accession>
<reference evidence="6 7" key="1">
    <citation type="submission" date="2017-07" db="EMBL/GenBank/DDBJ databases">
        <title>Draft Genome Sequences of Select Purple Nonsulfur Bacteria.</title>
        <authorList>
            <person name="Lasarre B."/>
            <person name="Mckinlay J.B."/>
        </authorList>
    </citation>
    <scope>NUCLEOTIDE SEQUENCE [LARGE SCALE GENOMIC DNA]</scope>
    <source>
        <strain evidence="6 7">DSM 5909</strain>
    </source>
</reference>
<sequence length="325" mass="35709">MSGVYSQSLIQSFLPVMSVDFRDLRYFLKIADLGHIGRAAEALHVTQPALSKCITRLEDGYRVRLFERAGRGIVLTEAGQRLAERLRVVEHDLQDIRREVSELGRGVAGLVRVGCAGSIASFVIPKICRILREQAPQIHLLIDVALDVVLQDALRNGALDVTVSPARLTTANDGIATTPLFADTVVVVGRSGHPLSRKTATLKEMSKYGWVLPLPSVSTRRWLEKVFLQSDLPPPEAVVTTRLLLSAPKILVETDLLAFVSRLNIGSGRDNRGIVEIPNVQTTMERTMDIGCRANAYLSPATRYFIDVLQKHGPDVSASDRTHCG</sequence>
<dbReference type="SUPFAM" id="SSF46785">
    <property type="entry name" value="Winged helix' DNA-binding domain"/>
    <property type="match status" value="1"/>
</dbReference>
<dbReference type="GO" id="GO:0003700">
    <property type="term" value="F:DNA-binding transcription factor activity"/>
    <property type="evidence" value="ECO:0007669"/>
    <property type="project" value="InterPro"/>
</dbReference>
<dbReference type="InterPro" id="IPR036388">
    <property type="entry name" value="WH-like_DNA-bd_sf"/>
</dbReference>
<organism evidence="6 7">
    <name type="scientific">Rhodoplanes roseus</name>
    <dbReference type="NCBI Taxonomy" id="29409"/>
    <lineage>
        <taxon>Bacteria</taxon>
        <taxon>Pseudomonadati</taxon>
        <taxon>Pseudomonadota</taxon>
        <taxon>Alphaproteobacteria</taxon>
        <taxon>Hyphomicrobiales</taxon>
        <taxon>Nitrobacteraceae</taxon>
        <taxon>Rhodoplanes</taxon>
    </lineage>
</organism>
<dbReference type="InterPro" id="IPR005119">
    <property type="entry name" value="LysR_subst-bd"/>
</dbReference>
<name>A0A327L1M4_9BRAD</name>
<evidence type="ECO:0000256" key="1">
    <source>
        <dbReference type="ARBA" id="ARBA00009437"/>
    </source>
</evidence>
<comment type="caution">
    <text evidence="6">The sequence shown here is derived from an EMBL/GenBank/DDBJ whole genome shotgun (WGS) entry which is preliminary data.</text>
</comment>
<dbReference type="PANTHER" id="PTHR30419">
    <property type="entry name" value="HTH-TYPE TRANSCRIPTIONAL REGULATOR YBHD"/>
    <property type="match status" value="1"/>
</dbReference>
<dbReference type="InterPro" id="IPR050950">
    <property type="entry name" value="HTH-type_LysR_regulators"/>
</dbReference>
<protein>
    <recommendedName>
        <fullName evidence="5">HTH lysR-type domain-containing protein</fullName>
    </recommendedName>
</protein>
<keyword evidence="3" id="KW-0238">DNA-binding</keyword>
<dbReference type="SUPFAM" id="SSF53850">
    <property type="entry name" value="Periplasmic binding protein-like II"/>
    <property type="match status" value="1"/>
</dbReference>
<evidence type="ECO:0000256" key="3">
    <source>
        <dbReference type="ARBA" id="ARBA00023125"/>
    </source>
</evidence>
<dbReference type="Gene3D" id="3.40.190.290">
    <property type="match status" value="1"/>
</dbReference>
<dbReference type="InterPro" id="IPR000847">
    <property type="entry name" value="LysR_HTH_N"/>
</dbReference>
<dbReference type="Gene3D" id="1.10.10.10">
    <property type="entry name" value="Winged helix-like DNA-binding domain superfamily/Winged helix DNA-binding domain"/>
    <property type="match status" value="1"/>
</dbReference>
<dbReference type="GO" id="GO:0005829">
    <property type="term" value="C:cytosol"/>
    <property type="evidence" value="ECO:0007669"/>
    <property type="project" value="TreeGrafter"/>
</dbReference>
<dbReference type="GO" id="GO:0003677">
    <property type="term" value="F:DNA binding"/>
    <property type="evidence" value="ECO:0007669"/>
    <property type="project" value="UniProtKB-KW"/>
</dbReference>